<dbReference type="PANTHER" id="PTHR46157">
    <property type="entry name" value="K(+) EFFLUX ANTIPORTER 3, CHLOROPLASTIC"/>
    <property type="match status" value="1"/>
</dbReference>
<name>A0AAN7I428_QUERU</name>
<sequence>MMNLSTMLDSVACYHNSKGYNIIKQKSPIRAYSHAISRLGEQYVHISSSYNRKVCLPSSAISYGIIHRSFVSGYIFEGTPLLISSVSNYGGFCFSNHRLGPCKRSRVSAALDVASAVDVINDLGLDTLTFLGVTVLVVPAFKTIKASPILGFFFAGVVLNQFGLFRNLTDVKVLSEWGILFLVVLSTLAFTAFELPPNGAIGTKILEFLFHSRSDLVNIRSIDEAVVIGAALSLSSSAFVLQLLAEKGELPTRFGSATLGILLLQDIAVVPLLVILPVLESQNLVEESIWPMLAQESLKALGGLGLLSLAGKYLLRRVFEFVAEARSSEGFVALCLLTVAGTSLLTQKLGFSDTLGAFLAGALLAETNFRTQIEADIRPFRGLLLGLFFVTTGTSIDMQLLIREWPNVLSLLAGLIVIKTLIITAIGPRVGLTIQESVRIGLLLSQGGEFGFVVFSLANRLGVLPLELNKLLIIVVVLSMALTPLLNDAGRRAAEFIGDNFDEENKADEMGNFDASEPVVILGFGQMSQVLANFLATPLASGLDGDSVGQAYVAFDLDVSIVKASRKLGFPILYGDGSRPAVLQSAGISSPKAVMVMYSEKNRTVEAVQRLRLAFPAIPIYARAQDLMHLLDLKKAGATDAILENAETSLQLGSKLLKGLGLMSDDVNFLSQLFRDSMELQAQDALSKSDDREYEIMKPLQVRVADQIGDQMGGQAPLTSPEGNFSGTNQKDATRLLRFQEQVDQAKYNGELQQSEGSGKGVLYCELNIENGFPGKSIDSEGEKNIVDPSIPYTITTEDP</sequence>
<protein>
    <recommendedName>
        <fullName evidence="11">RCK N-terminal domain-containing protein</fullName>
    </recommendedName>
</protein>
<dbReference type="PANTHER" id="PTHR46157:SF4">
    <property type="entry name" value="K(+) EFFLUX ANTIPORTER 3, CHLOROPLASTIC"/>
    <property type="match status" value="1"/>
</dbReference>
<dbReference type="GO" id="GO:1902600">
    <property type="term" value="P:proton transmembrane transport"/>
    <property type="evidence" value="ECO:0007669"/>
    <property type="project" value="InterPro"/>
</dbReference>
<dbReference type="EMBL" id="JAXUIC010000011">
    <property type="protein sequence ID" value="KAK4563567.1"/>
    <property type="molecule type" value="Genomic_DNA"/>
</dbReference>
<evidence type="ECO:0000256" key="10">
    <source>
        <dbReference type="SAM" id="Phobius"/>
    </source>
</evidence>
<evidence type="ECO:0000256" key="2">
    <source>
        <dbReference type="ARBA" id="ARBA00022448"/>
    </source>
</evidence>
<feature type="transmembrane region" description="Helical" evidence="10">
    <location>
        <begin position="298"/>
        <end position="315"/>
    </location>
</feature>
<gene>
    <name evidence="12" type="ORF">RGQ29_005906</name>
</gene>
<dbReference type="GO" id="GO:0006813">
    <property type="term" value="P:potassium ion transport"/>
    <property type="evidence" value="ECO:0007669"/>
    <property type="project" value="UniProtKB-KW"/>
</dbReference>
<feature type="transmembrane region" description="Helical" evidence="10">
    <location>
        <begin position="440"/>
        <end position="458"/>
    </location>
</feature>
<evidence type="ECO:0000256" key="6">
    <source>
        <dbReference type="ARBA" id="ARBA00022958"/>
    </source>
</evidence>
<evidence type="ECO:0000313" key="13">
    <source>
        <dbReference type="Proteomes" id="UP001324115"/>
    </source>
</evidence>
<dbReference type="InterPro" id="IPR003148">
    <property type="entry name" value="RCK_N"/>
</dbReference>
<dbReference type="GO" id="GO:0009507">
    <property type="term" value="C:chloroplast"/>
    <property type="evidence" value="ECO:0007669"/>
    <property type="project" value="TreeGrafter"/>
</dbReference>
<keyword evidence="7 10" id="KW-1133">Transmembrane helix</keyword>
<dbReference type="GO" id="GO:0016020">
    <property type="term" value="C:membrane"/>
    <property type="evidence" value="ECO:0007669"/>
    <property type="project" value="InterPro"/>
</dbReference>
<comment type="caution">
    <text evidence="12">The sequence shown here is derived from an EMBL/GenBank/DDBJ whole genome shotgun (WGS) entry which is preliminary data.</text>
</comment>
<keyword evidence="13" id="KW-1185">Reference proteome</keyword>
<keyword evidence="5 10" id="KW-0812">Transmembrane</keyword>
<comment type="subcellular location">
    <subcellularLocation>
        <location evidence="1">Endomembrane system</location>
        <topology evidence="1">Multi-pass membrane protein</topology>
    </subcellularLocation>
</comment>
<dbReference type="Gene3D" id="1.20.1530.20">
    <property type="match status" value="1"/>
</dbReference>
<evidence type="ECO:0000256" key="5">
    <source>
        <dbReference type="ARBA" id="ARBA00022692"/>
    </source>
</evidence>
<dbReference type="FunFam" id="1.20.1530.20:FF:000011">
    <property type="entry name" value="K(+) efflux antiporter 3, chloroplastic"/>
    <property type="match status" value="1"/>
</dbReference>
<dbReference type="GO" id="GO:0012505">
    <property type="term" value="C:endomembrane system"/>
    <property type="evidence" value="ECO:0007669"/>
    <property type="project" value="UniProtKB-SubCell"/>
</dbReference>
<organism evidence="12 13">
    <name type="scientific">Quercus rubra</name>
    <name type="common">Northern red oak</name>
    <name type="synonym">Quercus borealis</name>
    <dbReference type="NCBI Taxonomy" id="3512"/>
    <lineage>
        <taxon>Eukaryota</taxon>
        <taxon>Viridiplantae</taxon>
        <taxon>Streptophyta</taxon>
        <taxon>Embryophyta</taxon>
        <taxon>Tracheophyta</taxon>
        <taxon>Spermatophyta</taxon>
        <taxon>Magnoliopsida</taxon>
        <taxon>eudicotyledons</taxon>
        <taxon>Gunneridae</taxon>
        <taxon>Pentapetalae</taxon>
        <taxon>rosids</taxon>
        <taxon>fabids</taxon>
        <taxon>Fagales</taxon>
        <taxon>Fagaceae</taxon>
        <taxon>Quercus</taxon>
    </lineage>
</organism>
<dbReference type="GO" id="GO:0015297">
    <property type="term" value="F:antiporter activity"/>
    <property type="evidence" value="ECO:0007669"/>
    <property type="project" value="UniProtKB-KW"/>
</dbReference>
<dbReference type="Gene3D" id="3.40.50.720">
    <property type="entry name" value="NAD(P)-binding Rossmann-like Domain"/>
    <property type="match status" value="1"/>
</dbReference>
<evidence type="ECO:0000256" key="8">
    <source>
        <dbReference type="ARBA" id="ARBA00023065"/>
    </source>
</evidence>
<dbReference type="InterPro" id="IPR038770">
    <property type="entry name" value="Na+/solute_symporter_sf"/>
</dbReference>
<dbReference type="Pfam" id="PF02254">
    <property type="entry name" value="TrkA_N"/>
    <property type="match status" value="1"/>
</dbReference>
<keyword evidence="9 10" id="KW-0472">Membrane</keyword>
<evidence type="ECO:0000256" key="3">
    <source>
        <dbReference type="ARBA" id="ARBA00022449"/>
    </source>
</evidence>
<feature type="transmembrane region" description="Helical" evidence="10">
    <location>
        <begin position="225"/>
        <end position="245"/>
    </location>
</feature>
<evidence type="ECO:0000259" key="11">
    <source>
        <dbReference type="PROSITE" id="PS51201"/>
    </source>
</evidence>
<dbReference type="InterPro" id="IPR036291">
    <property type="entry name" value="NAD(P)-bd_dom_sf"/>
</dbReference>
<feature type="transmembrane region" description="Helical" evidence="10">
    <location>
        <begin position="147"/>
        <end position="165"/>
    </location>
</feature>
<evidence type="ECO:0000256" key="7">
    <source>
        <dbReference type="ARBA" id="ARBA00022989"/>
    </source>
</evidence>
<keyword evidence="8" id="KW-0406">Ion transport</keyword>
<dbReference type="PROSITE" id="PS51201">
    <property type="entry name" value="RCK_N"/>
    <property type="match status" value="1"/>
</dbReference>
<dbReference type="Proteomes" id="UP001324115">
    <property type="component" value="Unassembled WGS sequence"/>
</dbReference>
<feature type="transmembrane region" description="Helical" evidence="10">
    <location>
        <begin position="408"/>
        <end position="428"/>
    </location>
</feature>
<feature type="transmembrane region" description="Helical" evidence="10">
    <location>
        <begin position="257"/>
        <end position="278"/>
    </location>
</feature>
<dbReference type="Pfam" id="PF00999">
    <property type="entry name" value="Na_H_Exchanger"/>
    <property type="match status" value="1"/>
</dbReference>
<evidence type="ECO:0000313" key="12">
    <source>
        <dbReference type="EMBL" id="KAK4563567.1"/>
    </source>
</evidence>
<feature type="domain" description="RCK N-terminal" evidence="11">
    <location>
        <begin position="516"/>
        <end position="643"/>
    </location>
</feature>
<dbReference type="AlphaFoldDB" id="A0AAN7I428"/>
<keyword evidence="4" id="KW-0633">Potassium transport</keyword>
<evidence type="ECO:0000256" key="4">
    <source>
        <dbReference type="ARBA" id="ARBA00022538"/>
    </source>
</evidence>
<reference evidence="12 13" key="1">
    <citation type="journal article" date="2023" name="G3 (Bethesda)">
        <title>A haplotype-resolved chromosome-scale genome for Quercus rubra L. provides insights into the genetics of adaptive traits for red oak species.</title>
        <authorList>
            <person name="Kapoor B."/>
            <person name="Jenkins J."/>
            <person name="Schmutz J."/>
            <person name="Zhebentyayeva T."/>
            <person name="Kuelheim C."/>
            <person name="Coggeshall M."/>
            <person name="Heim C."/>
            <person name="Lasky J.R."/>
            <person name="Leites L."/>
            <person name="Islam-Faridi N."/>
            <person name="Romero-Severson J."/>
            <person name="DeLeo V.L."/>
            <person name="Lucas S.M."/>
            <person name="Lazic D."/>
            <person name="Gailing O."/>
            <person name="Carlson J."/>
            <person name="Staton M."/>
        </authorList>
    </citation>
    <scope>NUCLEOTIDE SEQUENCE [LARGE SCALE GENOMIC DNA]</scope>
    <source>
        <strain evidence="12">Pseudo-F2</strain>
    </source>
</reference>
<dbReference type="InterPro" id="IPR006153">
    <property type="entry name" value="Cation/H_exchanger_TM"/>
</dbReference>
<evidence type="ECO:0000256" key="1">
    <source>
        <dbReference type="ARBA" id="ARBA00004127"/>
    </source>
</evidence>
<dbReference type="FunFam" id="3.40.50.720:FF:000036">
    <property type="entry name" value="Glutathione-regulated potassium-efflux system protein KefB"/>
    <property type="match status" value="1"/>
</dbReference>
<keyword evidence="3" id="KW-0050">Antiport</keyword>
<accession>A0AAN7I428</accession>
<proteinExistence type="predicted"/>
<feature type="transmembrane region" description="Helical" evidence="10">
    <location>
        <begin position="381"/>
        <end position="402"/>
    </location>
</feature>
<feature type="transmembrane region" description="Helical" evidence="10">
    <location>
        <begin position="177"/>
        <end position="193"/>
    </location>
</feature>
<evidence type="ECO:0000256" key="9">
    <source>
        <dbReference type="ARBA" id="ARBA00023136"/>
    </source>
</evidence>
<keyword evidence="6" id="KW-0630">Potassium</keyword>
<keyword evidence="2" id="KW-0813">Transport</keyword>
<dbReference type="SUPFAM" id="SSF51735">
    <property type="entry name" value="NAD(P)-binding Rossmann-fold domains"/>
    <property type="match status" value="1"/>
</dbReference>